<dbReference type="GO" id="GO:0005886">
    <property type="term" value="C:plasma membrane"/>
    <property type="evidence" value="ECO:0007669"/>
    <property type="project" value="TreeGrafter"/>
</dbReference>
<evidence type="ECO:0000256" key="6">
    <source>
        <dbReference type="ARBA" id="ARBA00022989"/>
    </source>
</evidence>
<dbReference type="GO" id="GO:0038023">
    <property type="term" value="F:signaling receptor activity"/>
    <property type="evidence" value="ECO:0007669"/>
    <property type="project" value="TreeGrafter"/>
</dbReference>
<dbReference type="InterPro" id="IPR003591">
    <property type="entry name" value="Leu-rich_rpt_typical-subtyp"/>
</dbReference>
<dbReference type="PANTHER" id="PTHR24365:SF530">
    <property type="entry name" value="MSTPROX-RELATED"/>
    <property type="match status" value="1"/>
</dbReference>
<accession>A0A7R9Q4U1</accession>
<evidence type="ECO:0000256" key="8">
    <source>
        <dbReference type="ARBA" id="ARBA00023180"/>
    </source>
</evidence>
<protein>
    <submittedName>
        <fullName evidence="9">Uncharacterized protein</fullName>
    </submittedName>
</protein>
<evidence type="ECO:0000256" key="7">
    <source>
        <dbReference type="ARBA" id="ARBA00023136"/>
    </source>
</evidence>
<keyword evidence="4" id="KW-0732">Signal</keyword>
<keyword evidence="8" id="KW-0325">Glycoprotein</keyword>
<keyword evidence="5" id="KW-0677">Repeat</keyword>
<dbReference type="InterPro" id="IPR032675">
    <property type="entry name" value="LRR_dom_sf"/>
</dbReference>
<keyword evidence="6" id="KW-1133">Transmembrane helix</keyword>
<keyword evidence="10" id="KW-1185">Reference proteome</keyword>
<organism evidence="9">
    <name type="scientific">Medioppia subpectinata</name>
    <dbReference type="NCBI Taxonomy" id="1979941"/>
    <lineage>
        <taxon>Eukaryota</taxon>
        <taxon>Metazoa</taxon>
        <taxon>Ecdysozoa</taxon>
        <taxon>Arthropoda</taxon>
        <taxon>Chelicerata</taxon>
        <taxon>Arachnida</taxon>
        <taxon>Acari</taxon>
        <taxon>Acariformes</taxon>
        <taxon>Sarcoptiformes</taxon>
        <taxon>Oribatida</taxon>
        <taxon>Brachypylina</taxon>
        <taxon>Oppioidea</taxon>
        <taxon>Oppiidae</taxon>
        <taxon>Medioppia</taxon>
    </lineage>
</organism>
<dbReference type="EMBL" id="OC863811">
    <property type="protein sequence ID" value="CAD7631281.1"/>
    <property type="molecule type" value="Genomic_DNA"/>
</dbReference>
<comment type="subcellular location">
    <subcellularLocation>
        <location evidence="1">Membrane</location>
        <topology evidence="1">Single-pass membrane protein</topology>
    </subcellularLocation>
</comment>
<name>A0A7R9Q4U1_9ACAR</name>
<evidence type="ECO:0000256" key="5">
    <source>
        <dbReference type="ARBA" id="ARBA00022737"/>
    </source>
</evidence>
<dbReference type="PANTHER" id="PTHR24365">
    <property type="entry name" value="TOLL-LIKE RECEPTOR"/>
    <property type="match status" value="1"/>
</dbReference>
<keyword evidence="7" id="KW-0472">Membrane</keyword>
<evidence type="ECO:0000256" key="1">
    <source>
        <dbReference type="ARBA" id="ARBA00004167"/>
    </source>
</evidence>
<reference evidence="9" key="1">
    <citation type="submission" date="2020-11" db="EMBL/GenBank/DDBJ databases">
        <authorList>
            <person name="Tran Van P."/>
        </authorList>
    </citation>
    <scope>NUCLEOTIDE SEQUENCE</scope>
</reference>
<evidence type="ECO:0000313" key="9">
    <source>
        <dbReference type="EMBL" id="CAD7631281.1"/>
    </source>
</evidence>
<sequence length="404" mass="45200">MVKFSFGRDCDPCKCQYDNNYKGYTMKCMGDSDIDLAKVFETYTKNLTETQKHFKMFYFNNTFVTEIGDNSFKSLTFEWISIEEAMSLEKISKNAFNNETNYATKSIRIHSNTKLSNPDNSLFEALSKFVNIEDIDLSYNNLQQIPANAFKPINGYQTKLKDIIICDTTIEVLGAKAFWSIPALNSLSVYDTAISHIPDDAFAFEKPSNKTLYIFLNLNKSLNSSSYSPKSFADTQRPTELELGHKYTPRQVVYLDEKTFRPFLEANKANKINLEGEEFDCEDCRTGTNGETNELWLKTGEVNANQMAAHIDHRCARKAGKHSQLLTPPLMATPSAREYSIPLLPTITRSSPGVTPISPKGTVRNLPGLITNAVRMSPKSSTGSTYTTCATIGGKAPTLSSGRL</sequence>
<dbReference type="SMART" id="SM00369">
    <property type="entry name" value="LRR_TYP"/>
    <property type="match status" value="2"/>
</dbReference>
<dbReference type="Proteomes" id="UP000759131">
    <property type="component" value="Unassembled WGS sequence"/>
</dbReference>
<evidence type="ECO:0000256" key="2">
    <source>
        <dbReference type="ARBA" id="ARBA00022614"/>
    </source>
</evidence>
<keyword evidence="3" id="KW-0812">Transmembrane</keyword>
<dbReference type="OrthoDB" id="9985976at2759"/>
<dbReference type="AlphaFoldDB" id="A0A7R9Q4U1"/>
<keyword evidence="2" id="KW-0433">Leucine-rich repeat</keyword>
<dbReference type="GO" id="GO:0007165">
    <property type="term" value="P:signal transduction"/>
    <property type="evidence" value="ECO:0007669"/>
    <property type="project" value="TreeGrafter"/>
</dbReference>
<proteinExistence type="predicted"/>
<dbReference type="SUPFAM" id="SSF52058">
    <property type="entry name" value="L domain-like"/>
    <property type="match status" value="1"/>
</dbReference>
<dbReference type="Gene3D" id="3.80.10.10">
    <property type="entry name" value="Ribonuclease Inhibitor"/>
    <property type="match status" value="1"/>
</dbReference>
<dbReference type="EMBL" id="CAJPIZ010009236">
    <property type="protein sequence ID" value="CAG2111711.1"/>
    <property type="molecule type" value="Genomic_DNA"/>
</dbReference>
<evidence type="ECO:0000313" key="10">
    <source>
        <dbReference type="Proteomes" id="UP000759131"/>
    </source>
</evidence>
<gene>
    <name evidence="9" type="ORF">OSB1V03_LOCUS11690</name>
</gene>
<evidence type="ECO:0000256" key="3">
    <source>
        <dbReference type="ARBA" id="ARBA00022692"/>
    </source>
</evidence>
<evidence type="ECO:0000256" key="4">
    <source>
        <dbReference type="ARBA" id="ARBA00022729"/>
    </source>
</evidence>